<dbReference type="RefSeq" id="WP_011239180.1">
    <property type="nucleotide sequence ID" value="NC_006513.1"/>
</dbReference>
<reference evidence="2 3" key="1">
    <citation type="journal article" date="2005" name="Arch. Microbiol.">
        <title>The genome sequence of an anaerobic aromatic-degrading denitrifying bacterium, strain EbN1.</title>
        <authorList>
            <person name="Rabus R."/>
            <person name="Kube M."/>
            <person name="Heider J."/>
            <person name="Beck A."/>
            <person name="Heitmann K."/>
            <person name="Widdel F."/>
            <person name="Reinhardt R."/>
        </authorList>
    </citation>
    <scope>NUCLEOTIDE SEQUENCE [LARGE SCALE GENOMIC DNA]</scope>
    <source>
        <strain evidence="2 3">EbN1</strain>
    </source>
</reference>
<dbReference type="Proteomes" id="UP000006552">
    <property type="component" value="Chromosome"/>
</dbReference>
<dbReference type="STRING" id="76114.ebA5959"/>
<organism evidence="2 3">
    <name type="scientific">Aromatoleum aromaticum (strain DSM 19018 / LMG 30748 / EbN1)</name>
    <name type="common">Azoarcus sp. (strain EbN1)</name>
    <dbReference type="NCBI Taxonomy" id="76114"/>
    <lineage>
        <taxon>Bacteria</taxon>
        <taxon>Pseudomonadati</taxon>
        <taxon>Pseudomonadota</taxon>
        <taxon>Betaproteobacteria</taxon>
        <taxon>Rhodocyclales</taxon>
        <taxon>Rhodocyclaceae</taxon>
        <taxon>Aromatoleum</taxon>
    </lineage>
</organism>
<accession>Q5NZJ4</accession>
<evidence type="ECO:0000313" key="3">
    <source>
        <dbReference type="Proteomes" id="UP000006552"/>
    </source>
</evidence>
<dbReference type="OrthoDB" id="8564037at2"/>
<dbReference type="NCBIfam" id="NF037970">
    <property type="entry name" value="vanZ_1"/>
    <property type="match status" value="1"/>
</dbReference>
<sequence length="159" mass="16586">MKGRKCDELRSRRGSIAMKSGAGISGVPAAGGERVWKIVALAAVVALFTGGGHTQAVAGPWDKLMLATTFSVLALSLVRGFSLPLVRAGVAVALFGVTDELHQTTLPGRDPRAGDRVFAIKRSPSRAFWRRLGPVGVRHGGEEASGGAESSRCPAGLRL</sequence>
<name>Q5NZJ4_AROAE</name>
<dbReference type="eggNOG" id="COG5652">
    <property type="taxonomic scope" value="Bacteria"/>
</dbReference>
<dbReference type="HOGENOM" id="CLU_1657211_0_0_4"/>
<protein>
    <submittedName>
        <fullName evidence="2">Uncharacterized protein</fullName>
    </submittedName>
</protein>
<evidence type="ECO:0000256" key="1">
    <source>
        <dbReference type="SAM" id="MobiDB-lite"/>
    </source>
</evidence>
<keyword evidence="3" id="KW-1185">Reference proteome</keyword>
<dbReference type="AlphaFoldDB" id="Q5NZJ4"/>
<dbReference type="EMBL" id="CR555306">
    <property type="protein sequence ID" value="CAI09520.1"/>
    <property type="molecule type" value="Genomic_DNA"/>
</dbReference>
<evidence type="ECO:0000313" key="2">
    <source>
        <dbReference type="EMBL" id="CAI09520.1"/>
    </source>
</evidence>
<feature type="region of interest" description="Disordered" evidence="1">
    <location>
        <begin position="140"/>
        <end position="159"/>
    </location>
</feature>
<gene>
    <name evidence="2" type="ORF">ebA5959</name>
</gene>
<proteinExistence type="predicted"/>
<dbReference type="KEGG" id="eba:ebA5959"/>